<name>A0A067H0Y3_CITSI</name>
<dbReference type="PROSITE" id="PS51293">
    <property type="entry name" value="SANT"/>
    <property type="match status" value="1"/>
</dbReference>
<feature type="domain" description="SANT" evidence="7">
    <location>
        <begin position="56"/>
        <end position="111"/>
    </location>
</feature>
<dbReference type="eggNOG" id="KOG0724">
    <property type="taxonomic scope" value="Eukaryota"/>
</dbReference>
<dbReference type="InterPro" id="IPR001005">
    <property type="entry name" value="SANT/Myb"/>
</dbReference>
<reference evidence="8 9" key="1">
    <citation type="submission" date="2014-04" db="EMBL/GenBank/DDBJ databases">
        <authorList>
            <consortium name="International Citrus Genome Consortium"/>
            <person name="Gmitter F."/>
            <person name="Chen C."/>
            <person name="Farmerie W."/>
            <person name="Harkins T."/>
            <person name="Desany B."/>
            <person name="Mohiuddin M."/>
            <person name="Kodira C."/>
            <person name="Borodovsky M."/>
            <person name="Lomsadze A."/>
            <person name="Burns P."/>
            <person name="Jenkins J."/>
            <person name="Prochnik S."/>
            <person name="Shu S."/>
            <person name="Chapman J."/>
            <person name="Pitluck S."/>
            <person name="Schmutz J."/>
            <person name="Rokhsar D."/>
        </authorList>
    </citation>
    <scope>NUCLEOTIDE SEQUENCE</scope>
</reference>
<dbReference type="InterPro" id="IPR017884">
    <property type="entry name" value="SANT_dom"/>
</dbReference>
<dbReference type="Gene3D" id="1.10.10.60">
    <property type="entry name" value="Homeodomain-like"/>
    <property type="match status" value="1"/>
</dbReference>
<keyword evidence="3" id="KW-0804">Transcription</keyword>
<dbReference type="InterPro" id="IPR009057">
    <property type="entry name" value="Homeodomain-like_sf"/>
</dbReference>
<evidence type="ECO:0000256" key="1">
    <source>
        <dbReference type="ARBA" id="ARBA00004123"/>
    </source>
</evidence>
<dbReference type="Proteomes" id="UP000027120">
    <property type="component" value="Unassembled WGS sequence"/>
</dbReference>
<evidence type="ECO:0000256" key="4">
    <source>
        <dbReference type="ARBA" id="ARBA00023242"/>
    </source>
</evidence>
<dbReference type="PROSITE" id="PS50090">
    <property type="entry name" value="MYB_LIKE"/>
    <property type="match status" value="1"/>
</dbReference>
<proteinExistence type="predicted"/>
<sequence length="153" mass="17908">MYGEQSHMRIAILMYLPNITKRHTFCSYKFSELPFLLYISLFEFIYCTLFSFRNGIGRSTWTAKQNKLFENALAIYDKDTPDRWHNLARAVGGKTVEEVKRHYEMLAEDVSRIEAGEIPLPDYKKIGGTNKAHSYINMDNEEQRLKTLRLSEA</sequence>
<organism evidence="8 9">
    <name type="scientific">Citrus sinensis</name>
    <name type="common">Sweet orange</name>
    <name type="synonym">Citrus aurantium var. sinensis</name>
    <dbReference type="NCBI Taxonomy" id="2711"/>
    <lineage>
        <taxon>Eukaryota</taxon>
        <taxon>Viridiplantae</taxon>
        <taxon>Streptophyta</taxon>
        <taxon>Embryophyta</taxon>
        <taxon>Tracheophyta</taxon>
        <taxon>Spermatophyta</taxon>
        <taxon>Magnoliopsida</taxon>
        <taxon>eudicotyledons</taxon>
        <taxon>Gunneridae</taxon>
        <taxon>Pentapetalae</taxon>
        <taxon>rosids</taxon>
        <taxon>malvids</taxon>
        <taxon>Sapindales</taxon>
        <taxon>Rutaceae</taxon>
        <taxon>Aurantioideae</taxon>
        <taxon>Citrus</taxon>
    </lineage>
</organism>
<dbReference type="STRING" id="2711.A0A067H0Y3"/>
<keyword evidence="4" id="KW-0539">Nucleus</keyword>
<dbReference type="SUPFAM" id="SSF46689">
    <property type="entry name" value="Homeodomain-like"/>
    <property type="match status" value="1"/>
</dbReference>
<dbReference type="GO" id="GO:0003700">
    <property type="term" value="F:DNA-binding transcription factor activity"/>
    <property type="evidence" value="ECO:0007669"/>
    <property type="project" value="InterPro"/>
</dbReference>
<keyword evidence="5" id="KW-0472">Membrane</keyword>
<evidence type="ECO:0000313" key="8">
    <source>
        <dbReference type="EMBL" id="KDO84575.1"/>
    </source>
</evidence>
<keyword evidence="9" id="KW-1185">Reference proteome</keyword>
<evidence type="ECO:0000256" key="5">
    <source>
        <dbReference type="SAM" id="Phobius"/>
    </source>
</evidence>
<comment type="subcellular location">
    <subcellularLocation>
        <location evidence="1">Nucleus</location>
    </subcellularLocation>
</comment>
<dbReference type="CDD" id="cd00167">
    <property type="entry name" value="SANT"/>
    <property type="match status" value="1"/>
</dbReference>
<keyword evidence="5" id="KW-0812">Transmembrane</keyword>
<dbReference type="FunFam" id="1.10.10.60:FF:000154">
    <property type="entry name" value="Transcription factor SRM1"/>
    <property type="match status" value="1"/>
</dbReference>
<dbReference type="PANTHER" id="PTHR43952">
    <property type="entry name" value="MYB FAMILY TRANSCRIPTION FACTOR-RELATED"/>
    <property type="match status" value="1"/>
</dbReference>
<dbReference type="GO" id="GO:0005634">
    <property type="term" value="C:nucleus"/>
    <property type="evidence" value="ECO:0007669"/>
    <property type="project" value="UniProtKB-SubCell"/>
</dbReference>
<evidence type="ECO:0000259" key="7">
    <source>
        <dbReference type="PROSITE" id="PS51293"/>
    </source>
</evidence>
<dbReference type="SMR" id="A0A067H0Y3"/>
<dbReference type="PANTHER" id="PTHR43952:SF72">
    <property type="entry name" value="MYB-LIKE DOMAIN-CONTAINING PROTEIN"/>
    <property type="match status" value="1"/>
</dbReference>
<gene>
    <name evidence="8" type="ORF">CISIN_1g041475mg</name>
</gene>
<evidence type="ECO:0000313" key="9">
    <source>
        <dbReference type="Proteomes" id="UP000027120"/>
    </source>
</evidence>
<feature type="transmembrane region" description="Helical" evidence="5">
    <location>
        <begin position="35"/>
        <end position="52"/>
    </location>
</feature>
<keyword evidence="5" id="KW-1133">Transmembrane helix</keyword>
<keyword evidence="2" id="KW-0805">Transcription regulation</keyword>
<dbReference type="AlphaFoldDB" id="A0A067H0Y3"/>
<evidence type="ECO:0000259" key="6">
    <source>
        <dbReference type="PROSITE" id="PS50090"/>
    </source>
</evidence>
<evidence type="ECO:0000256" key="3">
    <source>
        <dbReference type="ARBA" id="ARBA00023163"/>
    </source>
</evidence>
<feature type="domain" description="Myb-like" evidence="6">
    <location>
        <begin position="53"/>
        <end position="107"/>
    </location>
</feature>
<evidence type="ECO:0000256" key="2">
    <source>
        <dbReference type="ARBA" id="ARBA00023015"/>
    </source>
</evidence>
<dbReference type="SMART" id="SM00717">
    <property type="entry name" value="SANT"/>
    <property type="match status" value="1"/>
</dbReference>
<dbReference type="InterPro" id="IPR044636">
    <property type="entry name" value="RADIALIS-like"/>
</dbReference>
<dbReference type="PaxDb" id="2711-XP_006473504.1"/>
<dbReference type="EMBL" id="KK784874">
    <property type="protein sequence ID" value="KDO84575.1"/>
    <property type="molecule type" value="Genomic_DNA"/>
</dbReference>
<dbReference type="Pfam" id="PF00249">
    <property type="entry name" value="Myb_DNA-binding"/>
    <property type="match status" value="1"/>
</dbReference>
<accession>A0A067H0Y3</accession>
<protein>
    <submittedName>
        <fullName evidence="8">Uncharacterized protein</fullName>
    </submittedName>
</protein>